<evidence type="ECO:0000313" key="2">
    <source>
        <dbReference type="Proteomes" id="UP000016762"/>
    </source>
</evidence>
<dbReference type="eggNOG" id="COG2130">
    <property type="taxonomic scope" value="Bacteria"/>
</dbReference>
<keyword evidence="1" id="KW-0548">Nucleotidyltransferase</keyword>
<dbReference type="InterPro" id="IPR021276">
    <property type="entry name" value="DUF2855"/>
</dbReference>
<proteinExistence type="predicted"/>
<gene>
    <name evidence="1" type="ORF">RS24_01173</name>
</gene>
<reference evidence="1 2" key="1">
    <citation type="journal article" date="2014" name="FEMS Microbiol. Ecol.">
        <title>Genomic differentiation among two strains of the PS1 clade isolated from geographically separated marine habitats.</title>
        <authorList>
            <person name="Jimenez-Infante F."/>
            <person name="Ngugi D.K."/>
            <person name="Alam I."/>
            <person name="Rashid M."/>
            <person name="Baalawi W."/>
            <person name="Kamau A.A."/>
            <person name="Bajic V.B."/>
            <person name="Stingl U."/>
        </authorList>
    </citation>
    <scope>NUCLEOTIDE SEQUENCE [LARGE SCALE GENOMIC DNA]</scope>
    <source>
        <strain evidence="1 2">RS24</strain>
    </source>
</reference>
<accession>U2WRH8</accession>
<keyword evidence="2" id="KW-1185">Reference proteome</keyword>
<dbReference type="EC" id="2.7.7.27" evidence="1"/>
<protein>
    <submittedName>
        <fullName evidence="1">Putative transcriptional regulatory YebC protein</fullName>
        <ecNumber evidence="1">2.7.7.27</ecNumber>
    </submittedName>
</protein>
<dbReference type="AlphaFoldDB" id="U2WRH8"/>
<dbReference type="OrthoDB" id="8953110at2"/>
<evidence type="ECO:0000313" key="1">
    <source>
        <dbReference type="EMBL" id="ERL46180.1"/>
    </source>
</evidence>
<name>U2WRH8_9PROT</name>
<dbReference type="Proteomes" id="UP000016762">
    <property type="component" value="Unassembled WGS sequence"/>
</dbReference>
<dbReference type="EMBL" id="AWXE01000004">
    <property type="protein sequence ID" value="ERL46180.1"/>
    <property type="molecule type" value="Genomic_DNA"/>
</dbReference>
<dbReference type="RefSeq" id="WP_021777159.1">
    <property type="nucleotide sequence ID" value="NZ_AWXE01000004.1"/>
</dbReference>
<dbReference type="STRING" id="1397666.RS24_01173"/>
<organism evidence="1 2">
    <name type="scientific">Candidatus Micropelagius thuwalensis</name>
    <dbReference type="NCBI Taxonomy" id="1397666"/>
    <lineage>
        <taxon>Bacteria</taxon>
        <taxon>Pseudomonadati</taxon>
        <taxon>Pseudomonadota</taxon>
        <taxon>Alphaproteobacteria</taxon>
        <taxon>PS1 clade</taxon>
        <taxon>Candidatus Micropelagius</taxon>
    </lineage>
</organism>
<sequence length="366" mass="40863">MITTELWVDMTNLRNTKVVQTEAPELSEGDILVAVEKFAITANNVGYAVSGNIIGYWKYFPTDDQPWGKVTVWGMADVLESRCEGIQAGERLYGFFPMSTHLKMTPSRVRDDNFIDGAAHRLELPALYNHYSRTKSEPIELQAIEDARCIFFPLFITGYVIADFLMDNEWFGAEQIVVGSVSSKTGYGLAAFIKANGFQGNLIGMTSGRNKEFVESLELCDQITTYDEIEGLNQVPTAFIDMAGDGRIRARLHHHLGDNMKTSQIVGITHWESEQINEKLPGSKPTFFFTPTQIEKRSKDWGPGVLEHKGYAASAGLVMKLKDQLKLEFHQGGEACASIWADMLDNKISGQQGIMVSLQEKDEENA</sequence>
<keyword evidence="1" id="KW-0808">Transferase</keyword>
<dbReference type="GO" id="GO:0008878">
    <property type="term" value="F:glucose-1-phosphate adenylyltransferase activity"/>
    <property type="evidence" value="ECO:0007669"/>
    <property type="project" value="UniProtKB-EC"/>
</dbReference>
<dbReference type="Pfam" id="PF11017">
    <property type="entry name" value="DUF2855"/>
    <property type="match status" value="1"/>
</dbReference>
<comment type="caution">
    <text evidence="1">The sequence shown here is derived from an EMBL/GenBank/DDBJ whole genome shotgun (WGS) entry which is preliminary data.</text>
</comment>